<keyword evidence="8" id="KW-0472">Membrane</keyword>
<evidence type="ECO:0000313" key="11">
    <source>
        <dbReference type="EMBL" id="ODR44508.1"/>
    </source>
</evidence>
<dbReference type="PATRIC" id="fig|1432052.4.peg.5345"/>
<dbReference type="Proteomes" id="UP000094067">
    <property type="component" value="Unassembled WGS sequence"/>
</dbReference>
<dbReference type="GO" id="GO:0005886">
    <property type="term" value="C:plasma membrane"/>
    <property type="evidence" value="ECO:0007669"/>
    <property type="project" value="TreeGrafter"/>
</dbReference>
<comment type="subcellular location">
    <subcellularLocation>
        <location evidence="2">Membrane</location>
    </subcellularLocation>
</comment>
<evidence type="ECO:0000256" key="6">
    <source>
        <dbReference type="ARBA" id="ARBA00022777"/>
    </source>
</evidence>
<dbReference type="InterPro" id="IPR036097">
    <property type="entry name" value="HisK_dim/P_sf"/>
</dbReference>
<comment type="catalytic activity">
    <reaction evidence="1">
        <text>ATP + protein L-histidine = ADP + protein N-phospho-L-histidine.</text>
        <dbReference type="EC" id="2.7.13.3"/>
    </reaction>
</comment>
<comment type="caution">
    <text evidence="10">The sequence shown here is derived from an EMBL/GenBank/DDBJ whole genome shotgun (WGS) entry which is preliminary data.</text>
</comment>
<dbReference type="RefSeq" id="WP_069154288.1">
    <property type="nucleotide sequence ID" value="NZ_DAWDRA010000248.1"/>
</dbReference>
<dbReference type="InterPro" id="IPR004358">
    <property type="entry name" value="Sig_transdc_His_kin-like_C"/>
</dbReference>
<dbReference type="GO" id="GO:0016036">
    <property type="term" value="P:cellular response to phosphate starvation"/>
    <property type="evidence" value="ECO:0007669"/>
    <property type="project" value="TreeGrafter"/>
</dbReference>
<evidence type="ECO:0000313" key="15">
    <source>
        <dbReference type="Proteomes" id="UP000094869"/>
    </source>
</evidence>
<evidence type="ECO:0000313" key="10">
    <source>
        <dbReference type="EMBL" id="ODM04010.1"/>
    </source>
</evidence>
<feature type="transmembrane region" description="Helical" evidence="8">
    <location>
        <begin position="155"/>
        <end position="177"/>
    </location>
</feature>
<keyword evidence="7" id="KW-0902">Two-component regulatory system</keyword>
<evidence type="ECO:0000313" key="12">
    <source>
        <dbReference type="EMBL" id="ODR45562.1"/>
    </source>
</evidence>
<dbReference type="SUPFAM" id="SSF55874">
    <property type="entry name" value="ATPase domain of HSP90 chaperone/DNA topoisomerase II/histidine kinase"/>
    <property type="match status" value="1"/>
</dbReference>
<evidence type="ECO:0000313" key="14">
    <source>
        <dbReference type="Proteomes" id="UP000094271"/>
    </source>
</evidence>
<keyword evidence="4" id="KW-0597">Phosphoprotein</keyword>
<name>A0A1E3A5I4_9FIRM</name>
<reference evidence="10 13" key="1">
    <citation type="submission" date="2016-07" db="EMBL/GenBank/DDBJ databases">
        <title>Characterization of isolates of Eisenbergiella tayi derived from blood cultures, using whole genome sequencing.</title>
        <authorList>
            <person name="Burdz T."/>
            <person name="Wiebe D."/>
            <person name="Huynh C."/>
            <person name="Bernard K."/>
        </authorList>
    </citation>
    <scope>NUCLEOTIDE SEQUENCE [LARGE SCALE GENOMIC DNA]</scope>
    <source>
        <strain evidence="10 13">NML 110608</strain>
    </source>
</reference>
<evidence type="ECO:0000259" key="9">
    <source>
        <dbReference type="PROSITE" id="PS50109"/>
    </source>
</evidence>
<evidence type="ECO:0000256" key="3">
    <source>
        <dbReference type="ARBA" id="ARBA00012438"/>
    </source>
</evidence>
<gene>
    <name evidence="10" type="primary">baeS_3</name>
    <name evidence="12" type="ORF">BEI59_26255</name>
    <name evidence="10" type="ORF">BEI61_04813</name>
    <name evidence="11" type="ORF">BEI63_30690</name>
</gene>
<dbReference type="PANTHER" id="PTHR45453">
    <property type="entry name" value="PHOSPHATE REGULON SENSOR PROTEIN PHOR"/>
    <property type="match status" value="1"/>
</dbReference>
<dbReference type="PRINTS" id="PR00344">
    <property type="entry name" value="BCTRLSENSOR"/>
</dbReference>
<dbReference type="Proteomes" id="UP000094869">
    <property type="component" value="Unassembled WGS sequence"/>
</dbReference>
<dbReference type="Gene3D" id="3.30.565.10">
    <property type="entry name" value="Histidine kinase-like ATPase, C-terminal domain"/>
    <property type="match status" value="1"/>
</dbReference>
<dbReference type="SMART" id="SM00388">
    <property type="entry name" value="HisKA"/>
    <property type="match status" value="1"/>
</dbReference>
<dbReference type="InterPro" id="IPR003661">
    <property type="entry name" value="HisK_dim/P_dom"/>
</dbReference>
<keyword evidence="6 10" id="KW-0418">Kinase</keyword>
<evidence type="ECO:0000313" key="13">
    <source>
        <dbReference type="Proteomes" id="UP000094067"/>
    </source>
</evidence>
<dbReference type="InterPro" id="IPR005467">
    <property type="entry name" value="His_kinase_dom"/>
</dbReference>
<dbReference type="GO" id="GO:0000155">
    <property type="term" value="F:phosphorelay sensor kinase activity"/>
    <property type="evidence" value="ECO:0007669"/>
    <property type="project" value="InterPro"/>
</dbReference>
<evidence type="ECO:0000256" key="1">
    <source>
        <dbReference type="ARBA" id="ARBA00000085"/>
    </source>
</evidence>
<dbReference type="AlphaFoldDB" id="A0A1E3A5I4"/>
<dbReference type="EMBL" id="MEHD01000055">
    <property type="protein sequence ID" value="ODR44508.1"/>
    <property type="molecule type" value="Genomic_DNA"/>
</dbReference>
<dbReference type="EMBL" id="MEHA01000026">
    <property type="protein sequence ID" value="ODR45562.1"/>
    <property type="molecule type" value="Genomic_DNA"/>
</dbReference>
<evidence type="ECO:0000256" key="7">
    <source>
        <dbReference type="ARBA" id="ARBA00023012"/>
    </source>
</evidence>
<evidence type="ECO:0000256" key="2">
    <source>
        <dbReference type="ARBA" id="ARBA00004370"/>
    </source>
</evidence>
<dbReference type="SUPFAM" id="SSF47384">
    <property type="entry name" value="Homodimeric domain of signal transducing histidine kinase"/>
    <property type="match status" value="1"/>
</dbReference>
<dbReference type="InterPro" id="IPR036890">
    <property type="entry name" value="HATPase_C_sf"/>
</dbReference>
<dbReference type="CDD" id="cd00082">
    <property type="entry name" value="HisKA"/>
    <property type="match status" value="1"/>
</dbReference>
<dbReference type="OrthoDB" id="9813151at2"/>
<dbReference type="GO" id="GO:0004721">
    <property type="term" value="F:phosphoprotein phosphatase activity"/>
    <property type="evidence" value="ECO:0007669"/>
    <property type="project" value="TreeGrafter"/>
</dbReference>
<dbReference type="InterPro" id="IPR050351">
    <property type="entry name" value="BphY/WalK/GraS-like"/>
</dbReference>
<sequence length="415" mass="46588">MIEALRRRFLMIAMLSLTGTLCVIGASINLGNLYRITRLADTAIELLYQNDGTFPLSDGERPDVAGGFQITEETPFETRYCIVHLTKKREVREVEMEHIAALDREKVVDLVSEIIRDGKKSGFNGYYRYQVYEKGEESTIVVLNCFLQLQSVYNVLQVTLLVIVCCVTLVFFLLLLLSGRVIRPFAENIERQKRFLTDVSHELKTPLGIISANTGVLELTKGKDEWTESIRNQVKRLDSLIKDLIELSKSEEYVKESEFTEFSVSQIAEANADSFRTLAQMQGKQLNAEIEPGVYMRGQEDSIIRLMTILLDNGVKYCDPSGTVALRLRQKGRQVVLQVANPCRDMDTAQVPHLFDRFYRADSSRSRQSGGYGIGLSIARAVTEGHKGRIGAAYEAGNLVFTVVLPGIAGKNIQL</sequence>
<dbReference type="EC" id="2.7.13.3" evidence="3"/>
<reference evidence="11 15" key="2">
    <citation type="submission" date="2016-08" db="EMBL/GenBank/DDBJ databases">
        <title>Characterization of Isolates of Eisenbergiella tayi Derived from Blood Cultures, Using Whole Genome Sequencing.</title>
        <authorList>
            <person name="Bernier A.-M."/>
            <person name="Burdz T."/>
            <person name="Wiebe D."/>
            <person name="Bernard K."/>
        </authorList>
    </citation>
    <scope>NUCLEOTIDE SEQUENCE [LARGE SCALE GENOMIC DNA]</scope>
    <source>
        <strain evidence="11 15">NML120146</strain>
    </source>
</reference>
<dbReference type="Gene3D" id="1.10.287.130">
    <property type="match status" value="1"/>
</dbReference>
<evidence type="ECO:0000256" key="4">
    <source>
        <dbReference type="ARBA" id="ARBA00022553"/>
    </source>
</evidence>
<dbReference type="Pfam" id="PF00512">
    <property type="entry name" value="HisKA"/>
    <property type="match status" value="1"/>
</dbReference>
<feature type="domain" description="Histidine kinase" evidence="9">
    <location>
        <begin position="198"/>
        <end position="409"/>
    </location>
</feature>
<dbReference type="PROSITE" id="PS50109">
    <property type="entry name" value="HIS_KIN"/>
    <property type="match status" value="1"/>
</dbReference>
<protein>
    <recommendedName>
        <fullName evidence="3">histidine kinase</fullName>
        <ecNumber evidence="3">2.7.13.3</ecNumber>
    </recommendedName>
</protein>
<evidence type="ECO:0000256" key="5">
    <source>
        <dbReference type="ARBA" id="ARBA00022679"/>
    </source>
</evidence>
<organism evidence="10 13">
    <name type="scientific">Eisenbergiella tayi</name>
    <dbReference type="NCBI Taxonomy" id="1432052"/>
    <lineage>
        <taxon>Bacteria</taxon>
        <taxon>Bacillati</taxon>
        <taxon>Bacillota</taxon>
        <taxon>Clostridia</taxon>
        <taxon>Lachnospirales</taxon>
        <taxon>Lachnospiraceae</taxon>
        <taxon>Eisenbergiella</taxon>
    </lineage>
</organism>
<keyword evidence="15" id="KW-1185">Reference proteome</keyword>
<dbReference type="SMART" id="SM00387">
    <property type="entry name" value="HATPase_c"/>
    <property type="match status" value="1"/>
</dbReference>
<evidence type="ECO:0000256" key="8">
    <source>
        <dbReference type="SAM" id="Phobius"/>
    </source>
</evidence>
<dbReference type="EMBL" id="MCGH01000003">
    <property type="protein sequence ID" value="ODM04010.1"/>
    <property type="molecule type" value="Genomic_DNA"/>
</dbReference>
<accession>A0A1E3A5I4</accession>
<dbReference type="PANTHER" id="PTHR45453:SF1">
    <property type="entry name" value="PHOSPHATE REGULON SENSOR PROTEIN PHOR"/>
    <property type="match status" value="1"/>
</dbReference>
<dbReference type="Pfam" id="PF02518">
    <property type="entry name" value="HATPase_c"/>
    <property type="match status" value="1"/>
</dbReference>
<dbReference type="Proteomes" id="UP000094271">
    <property type="component" value="Unassembled WGS sequence"/>
</dbReference>
<reference evidence="12 14" key="3">
    <citation type="submission" date="2016-08" db="EMBL/GenBank/DDBJ databases">
        <authorList>
            <person name="Seilhamer J.J."/>
        </authorList>
    </citation>
    <scope>NUCLEOTIDE SEQUENCE [LARGE SCALE GENOMIC DNA]</scope>
    <source>
        <strain evidence="12 14">NML150140-1</strain>
    </source>
</reference>
<dbReference type="InterPro" id="IPR003594">
    <property type="entry name" value="HATPase_dom"/>
</dbReference>
<keyword evidence="8" id="KW-0812">Transmembrane</keyword>
<keyword evidence="5 10" id="KW-0808">Transferase</keyword>
<keyword evidence="8" id="KW-1133">Transmembrane helix</keyword>
<proteinExistence type="predicted"/>